<gene>
    <name evidence="1" type="ORF">J2X05_001380</name>
</gene>
<dbReference type="EMBL" id="JAVDVX010000002">
    <property type="protein sequence ID" value="MDR7089374.1"/>
    <property type="molecule type" value="Genomic_DNA"/>
</dbReference>
<dbReference type="RefSeq" id="WP_310070402.1">
    <property type="nucleotide sequence ID" value="NZ_JAVDVX010000002.1"/>
</dbReference>
<comment type="caution">
    <text evidence="1">The sequence shown here is derived from an EMBL/GenBank/DDBJ whole genome shotgun (WGS) entry which is preliminary data.</text>
</comment>
<protein>
    <submittedName>
        <fullName evidence="1">ABC-type phosphate transport system substrate-binding protein</fullName>
    </submittedName>
</protein>
<dbReference type="Gene3D" id="2.60.40.10">
    <property type="entry name" value="Immunoglobulins"/>
    <property type="match status" value="1"/>
</dbReference>
<sequence length="169" mass="18446">MLFINFGLKTPFFKRYSTTMVVVAGLALSACGGGSDSAGTTSTSYVGQSSRAVSSLMASSSMSSTTSSLVSSVISEISSSAASSEKNVVEIHWVTPNQRVNGDYMDIGEIGGYELRYKREIDNYFTSVIINDKDAATYYLDDLRGEYEFKIAVFDVDGLYSEFVEVERM</sequence>
<accession>A0ABU1UVZ5</accession>
<dbReference type="InterPro" id="IPR013783">
    <property type="entry name" value="Ig-like_fold"/>
</dbReference>
<dbReference type="InterPro" id="IPR003961">
    <property type="entry name" value="FN3_dom"/>
</dbReference>
<dbReference type="Proteomes" id="UP001253595">
    <property type="component" value="Unassembled WGS sequence"/>
</dbReference>
<organism evidence="1 2">
    <name type="scientific">Cellvibrio fibrivorans</name>
    <dbReference type="NCBI Taxonomy" id="126350"/>
    <lineage>
        <taxon>Bacteria</taxon>
        <taxon>Pseudomonadati</taxon>
        <taxon>Pseudomonadota</taxon>
        <taxon>Gammaproteobacteria</taxon>
        <taxon>Cellvibrionales</taxon>
        <taxon>Cellvibrionaceae</taxon>
        <taxon>Cellvibrio</taxon>
    </lineage>
</organism>
<proteinExistence type="predicted"/>
<evidence type="ECO:0000313" key="1">
    <source>
        <dbReference type="EMBL" id="MDR7089374.1"/>
    </source>
</evidence>
<dbReference type="SUPFAM" id="SSF49265">
    <property type="entry name" value="Fibronectin type III"/>
    <property type="match status" value="1"/>
</dbReference>
<keyword evidence="2" id="KW-1185">Reference proteome</keyword>
<dbReference type="InterPro" id="IPR036116">
    <property type="entry name" value="FN3_sf"/>
</dbReference>
<reference evidence="1 2" key="1">
    <citation type="submission" date="2023-07" db="EMBL/GenBank/DDBJ databases">
        <title>Sorghum-associated microbial communities from plants grown in Nebraska, USA.</title>
        <authorList>
            <person name="Schachtman D."/>
        </authorList>
    </citation>
    <scope>NUCLEOTIDE SEQUENCE [LARGE SCALE GENOMIC DNA]</scope>
    <source>
        <strain evidence="1 2">BE190</strain>
    </source>
</reference>
<name>A0ABU1UVZ5_9GAMM</name>
<dbReference type="CDD" id="cd00063">
    <property type="entry name" value="FN3"/>
    <property type="match status" value="1"/>
</dbReference>
<evidence type="ECO:0000313" key="2">
    <source>
        <dbReference type="Proteomes" id="UP001253595"/>
    </source>
</evidence>